<proteinExistence type="evidence at transcript level"/>
<comment type="similarity">
    <text evidence="1">Belongs to the thioredoxin family.</text>
</comment>
<dbReference type="EMBL" id="EF087268">
    <property type="protein sequence ID" value="ABK26520.1"/>
    <property type="molecule type" value="mRNA"/>
</dbReference>
<feature type="region of interest" description="Disordered" evidence="6">
    <location>
        <begin position="258"/>
        <end position="304"/>
    </location>
</feature>
<evidence type="ECO:0000259" key="7">
    <source>
        <dbReference type="PROSITE" id="PS51352"/>
    </source>
</evidence>
<dbReference type="InterPro" id="IPR017937">
    <property type="entry name" value="Thioredoxin_CS"/>
</dbReference>
<name>A9P0V9_PICSI</name>
<evidence type="ECO:0000256" key="3">
    <source>
        <dbReference type="ARBA" id="ARBA00022982"/>
    </source>
</evidence>
<evidence type="ECO:0000256" key="4">
    <source>
        <dbReference type="ARBA" id="ARBA00023157"/>
    </source>
</evidence>
<evidence type="ECO:0000256" key="2">
    <source>
        <dbReference type="ARBA" id="ARBA00022448"/>
    </source>
</evidence>
<evidence type="ECO:0000256" key="1">
    <source>
        <dbReference type="ARBA" id="ARBA00008987"/>
    </source>
</evidence>
<dbReference type="CDD" id="cd02947">
    <property type="entry name" value="TRX_family"/>
    <property type="match status" value="1"/>
</dbReference>
<dbReference type="AlphaFoldDB" id="A9P0V9"/>
<dbReference type="OMA" id="WEPKTSQ"/>
<sequence length="304" mass="33833">MAEVMRGTAFVSFPSSIRAINPPSRSKSGSFMVSFRLMENGFSSNSISLCPRPANSFSNSQLHGSFLNPWEPKTSQVQRRVREPKKFSLQVRAAQTCMPRLSRWWEKGTTPNMVEVHSTQELVDSLLTAGDKLVVVDFYAPGCGACRSVHPKICQIAERNPDVKFVKVNYEENKSMCYSLRIHVLPFFQFYRGAQGRLCSFSCTNATVKKFRDALEKHSTPRCSLGPPRGLGEDELLALSKNKSLSFTMPEHAETARKEVSFVSRSDQKAEDLAVVPPGKNPEDMAPVVPNRKSDQPALVGSGR</sequence>
<reference evidence="8" key="1">
    <citation type="journal article" date="2008" name="BMC Genomics">
        <title>A conifer genomics resource of 200,000 spruce (Picea spp.) ESTs and 6,464 high-quality, sequence-finished full-length cDNAs for Sitka spruce (Picea sitchensis).</title>
        <authorList>
            <person name="Ralph S.G."/>
            <person name="Chun H.J."/>
            <person name="Kolosova N."/>
            <person name="Cooper D."/>
            <person name="Oddy C."/>
            <person name="Ritland C.E."/>
            <person name="Kirkpatrick R."/>
            <person name="Moore R."/>
            <person name="Barber S."/>
            <person name="Holt R.A."/>
            <person name="Jones S.J."/>
            <person name="Marra M.A."/>
            <person name="Douglas C.J."/>
            <person name="Ritland K."/>
            <person name="Bohlmann J."/>
        </authorList>
    </citation>
    <scope>NUCLEOTIDE SEQUENCE</scope>
    <source>
        <tissue evidence="8">Green portion of the leader tissue</tissue>
    </source>
</reference>
<dbReference type="InterPro" id="IPR013766">
    <property type="entry name" value="Thioredoxin_domain"/>
</dbReference>
<dbReference type="SUPFAM" id="SSF52833">
    <property type="entry name" value="Thioredoxin-like"/>
    <property type="match status" value="1"/>
</dbReference>
<dbReference type="PANTHER" id="PTHR43601">
    <property type="entry name" value="THIOREDOXIN, MITOCHONDRIAL"/>
    <property type="match status" value="1"/>
</dbReference>
<dbReference type="PANTHER" id="PTHR43601:SF32">
    <property type="entry name" value="THIOREDOXIN-LIKE 2-2, CHLOROPLASTIC"/>
    <property type="match status" value="1"/>
</dbReference>
<dbReference type="PROSITE" id="PS51352">
    <property type="entry name" value="THIOREDOXIN_2"/>
    <property type="match status" value="1"/>
</dbReference>
<feature type="domain" description="Thioredoxin" evidence="7">
    <location>
        <begin position="92"/>
        <end position="220"/>
    </location>
</feature>
<protein>
    <recommendedName>
        <fullName evidence="7">Thioredoxin domain-containing protein</fullName>
    </recommendedName>
</protein>
<dbReference type="Gene3D" id="3.40.30.10">
    <property type="entry name" value="Glutaredoxin"/>
    <property type="match status" value="1"/>
</dbReference>
<dbReference type="InterPro" id="IPR036249">
    <property type="entry name" value="Thioredoxin-like_sf"/>
</dbReference>
<evidence type="ECO:0000256" key="6">
    <source>
        <dbReference type="SAM" id="MobiDB-lite"/>
    </source>
</evidence>
<keyword evidence="3" id="KW-0249">Electron transport</keyword>
<feature type="compositionally biased region" description="Basic and acidic residues" evidence="6">
    <location>
        <begin position="258"/>
        <end position="272"/>
    </location>
</feature>
<keyword evidence="5" id="KW-0676">Redox-active center</keyword>
<keyword evidence="2" id="KW-0813">Transport</keyword>
<evidence type="ECO:0000256" key="5">
    <source>
        <dbReference type="ARBA" id="ARBA00023284"/>
    </source>
</evidence>
<dbReference type="GO" id="GO:0045454">
    <property type="term" value="P:cell redox homeostasis"/>
    <property type="evidence" value="ECO:0007669"/>
    <property type="project" value="TreeGrafter"/>
</dbReference>
<dbReference type="PROSITE" id="PS00194">
    <property type="entry name" value="THIOREDOXIN_1"/>
    <property type="match status" value="1"/>
</dbReference>
<evidence type="ECO:0000313" key="8">
    <source>
        <dbReference type="EMBL" id="ABK26520.1"/>
    </source>
</evidence>
<organism evidence="8">
    <name type="scientific">Picea sitchensis</name>
    <name type="common">Sitka spruce</name>
    <name type="synonym">Pinus sitchensis</name>
    <dbReference type="NCBI Taxonomy" id="3332"/>
    <lineage>
        <taxon>Eukaryota</taxon>
        <taxon>Viridiplantae</taxon>
        <taxon>Streptophyta</taxon>
        <taxon>Embryophyta</taxon>
        <taxon>Tracheophyta</taxon>
        <taxon>Spermatophyta</taxon>
        <taxon>Pinopsida</taxon>
        <taxon>Pinidae</taxon>
        <taxon>Conifers I</taxon>
        <taxon>Pinales</taxon>
        <taxon>Pinaceae</taxon>
        <taxon>Picea</taxon>
    </lineage>
</organism>
<accession>A9P0V9</accession>
<keyword evidence="4" id="KW-1015">Disulfide bond</keyword>
<dbReference type="FunFam" id="3.40.30.10:FF:000199">
    <property type="entry name" value="Thioredoxin-like 1-2, chloroplastic"/>
    <property type="match status" value="1"/>
</dbReference>
<dbReference type="Pfam" id="PF00085">
    <property type="entry name" value="Thioredoxin"/>
    <property type="match status" value="1"/>
</dbReference>
<dbReference type="GO" id="GO:0009507">
    <property type="term" value="C:chloroplast"/>
    <property type="evidence" value="ECO:0007669"/>
    <property type="project" value="TreeGrafter"/>
</dbReference>